<dbReference type="PROSITE" id="PS00036">
    <property type="entry name" value="BZIP_BASIC"/>
    <property type="match status" value="1"/>
</dbReference>
<dbReference type="Proteomes" id="UP001189122">
    <property type="component" value="Unassembled WGS sequence"/>
</dbReference>
<dbReference type="InterPro" id="IPR025422">
    <property type="entry name" value="TGA_domain"/>
</dbReference>
<evidence type="ECO:0000256" key="7">
    <source>
        <dbReference type="SAM" id="Coils"/>
    </source>
</evidence>
<feature type="region of interest" description="Disordered" evidence="8">
    <location>
        <begin position="316"/>
        <end position="336"/>
    </location>
</feature>
<feature type="domain" description="DOG1" evidence="10">
    <location>
        <begin position="147"/>
        <end position="326"/>
    </location>
</feature>
<keyword evidence="4" id="KW-0238">DNA-binding</keyword>
<dbReference type="InterPro" id="IPR046347">
    <property type="entry name" value="bZIP_sf"/>
</dbReference>
<feature type="coiled-coil region" evidence="7">
    <location>
        <begin position="97"/>
        <end position="124"/>
    </location>
</feature>
<dbReference type="GO" id="GO:0043565">
    <property type="term" value="F:sequence-specific DNA binding"/>
    <property type="evidence" value="ECO:0007669"/>
    <property type="project" value="InterPro"/>
</dbReference>
<organism evidence="11">
    <name type="scientific">Spirodela intermedia</name>
    <name type="common">Intermediate duckweed</name>
    <dbReference type="NCBI Taxonomy" id="51605"/>
    <lineage>
        <taxon>Eukaryota</taxon>
        <taxon>Viridiplantae</taxon>
        <taxon>Streptophyta</taxon>
        <taxon>Embryophyta</taxon>
        <taxon>Tracheophyta</taxon>
        <taxon>Spermatophyta</taxon>
        <taxon>Magnoliopsida</taxon>
        <taxon>Liliopsida</taxon>
        <taxon>Araceae</taxon>
        <taxon>Lemnoideae</taxon>
        <taxon>Spirodela</taxon>
    </lineage>
</organism>
<gene>
    <name evidence="11" type="ORF">SI7747_05005948</name>
</gene>
<evidence type="ECO:0000256" key="3">
    <source>
        <dbReference type="ARBA" id="ARBA00023015"/>
    </source>
</evidence>
<evidence type="ECO:0000259" key="10">
    <source>
        <dbReference type="PROSITE" id="PS51806"/>
    </source>
</evidence>
<dbReference type="Pfam" id="PF14144">
    <property type="entry name" value="DOG1"/>
    <property type="match status" value="1"/>
</dbReference>
<evidence type="ECO:0000256" key="8">
    <source>
        <dbReference type="SAM" id="MobiDB-lite"/>
    </source>
</evidence>
<proteinExistence type="inferred from homology"/>
<dbReference type="GO" id="GO:0003700">
    <property type="term" value="F:DNA-binding transcription factor activity"/>
    <property type="evidence" value="ECO:0007669"/>
    <property type="project" value="InterPro"/>
</dbReference>
<dbReference type="PROSITE" id="PS51806">
    <property type="entry name" value="DOG1"/>
    <property type="match status" value="1"/>
</dbReference>
<keyword evidence="5" id="KW-0804">Transcription</keyword>
<dbReference type="GO" id="GO:0005634">
    <property type="term" value="C:nucleus"/>
    <property type="evidence" value="ECO:0007669"/>
    <property type="project" value="UniProtKB-SubCell"/>
</dbReference>
<reference evidence="11 12" key="1">
    <citation type="submission" date="2019-12" db="EMBL/GenBank/DDBJ databases">
        <authorList>
            <person name="Scholz U."/>
            <person name="Mascher M."/>
            <person name="Fiebig A."/>
        </authorList>
    </citation>
    <scope>NUCLEOTIDE SEQUENCE</scope>
</reference>
<dbReference type="GO" id="GO:0006351">
    <property type="term" value="P:DNA-templated transcription"/>
    <property type="evidence" value="ECO:0007669"/>
    <property type="project" value="InterPro"/>
</dbReference>
<dbReference type="PANTHER" id="PTHR45693">
    <property type="entry name" value="TRANSCRIPTION FACTOR TGA9"/>
    <property type="match status" value="1"/>
</dbReference>
<evidence type="ECO:0000313" key="12">
    <source>
        <dbReference type="Proteomes" id="UP001189122"/>
    </source>
</evidence>
<dbReference type="AlphaFoldDB" id="A0A7I8INQ7"/>
<dbReference type="Pfam" id="PF00170">
    <property type="entry name" value="bZIP_1"/>
    <property type="match status" value="1"/>
</dbReference>
<evidence type="ECO:0000259" key="9">
    <source>
        <dbReference type="PROSITE" id="PS50217"/>
    </source>
</evidence>
<evidence type="ECO:0000256" key="1">
    <source>
        <dbReference type="ARBA" id="ARBA00004123"/>
    </source>
</evidence>
<dbReference type="EMBL" id="CACRZD030000005">
    <property type="protein sequence ID" value="CAA6659526.1"/>
    <property type="molecule type" value="Genomic_DNA"/>
</dbReference>
<sequence length="336" mass="37082">MISPSNRLLSSATMGVYGSNNQMGLWNDSFKADSSQQAGLSASVDADAKLDHRLEDIPLEISGPEKKLDQEADKPSDKMLRRLAQNREAARKSRLKKKAYIQQLESTRTKLSQIESELENAKRKGIYRGGSFGDSGYGLSATIDSGLAAFEMEYGHWVEEQNKYRCELRAALQAHISEIELRILVESVMSHYDELFRIKAAAAKADIFYLMSGMWKTSAERFFLWIGGFRPSELLKVLSPQLEPLTEQQLMAAEDALSQGIDKLQQTLAESLTSDSLGASPADLLRQQTLQQLHRILTTRQAARGLLALGTISSASELSAPSGPPAPASPPPFHDR</sequence>
<feature type="domain" description="BZIP" evidence="9">
    <location>
        <begin position="76"/>
        <end position="120"/>
    </location>
</feature>
<keyword evidence="6" id="KW-0539">Nucleus</keyword>
<dbReference type="PANTHER" id="PTHR45693:SF36">
    <property type="entry name" value="TRANSCRIPTION FACTOR TGA4"/>
    <property type="match status" value="1"/>
</dbReference>
<comment type="subcellular location">
    <subcellularLocation>
        <location evidence="1">Nucleus</location>
    </subcellularLocation>
</comment>
<feature type="compositionally biased region" description="Pro residues" evidence="8">
    <location>
        <begin position="322"/>
        <end position="336"/>
    </location>
</feature>
<protein>
    <submittedName>
        <fullName evidence="11">Uncharacterized protein</fullName>
    </submittedName>
</protein>
<evidence type="ECO:0000256" key="2">
    <source>
        <dbReference type="ARBA" id="ARBA00007163"/>
    </source>
</evidence>
<dbReference type="EMBL" id="LR743592">
    <property type="protein sequence ID" value="CAA2619779.1"/>
    <property type="molecule type" value="Genomic_DNA"/>
</dbReference>
<dbReference type="PROSITE" id="PS50217">
    <property type="entry name" value="BZIP"/>
    <property type="match status" value="1"/>
</dbReference>
<evidence type="ECO:0000256" key="5">
    <source>
        <dbReference type="ARBA" id="ARBA00023163"/>
    </source>
</evidence>
<accession>A0A7I8INQ7</accession>
<comment type="similarity">
    <text evidence="2">Belongs to the bZIP family.</text>
</comment>
<dbReference type="InterPro" id="IPR004827">
    <property type="entry name" value="bZIP"/>
</dbReference>
<dbReference type="FunFam" id="1.20.5.170:FF:000019">
    <property type="entry name" value="BZIP family transcription factor"/>
    <property type="match status" value="1"/>
</dbReference>
<dbReference type="SUPFAM" id="SSF57959">
    <property type="entry name" value="Leucine zipper domain"/>
    <property type="match status" value="1"/>
</dbReference>
<name>A0A7I8INQ7_SPIIN</name>
<keyword evidence="7" id="KW-0175">Coiled coil</keyword>
<evidence type="ECO:0000313" key="11">
    <source>
        <dbReference type="EMBL" id="CAA2619779.1"/>
    </source>
</evidence>
<keyword evidence="3" id="KW-0805">Transcription regulation</keyword>
<dbReference type="Gene3D" id="1.20.5.170">
    <property type="match status" value="1"/>
</dbReference>
<dbReference type="SMART" id="SM00338">
    <property type="entry name" value="BRLZ"/>
    <property type="match status" value="1"/>
</dbReference>
<evidence type="ECO:0000256" key="4">
    <source>
        <dbReference type="ARBA" id="ARBA00023125"/>
    </source>
</evidence>
<keyword evidence="12" id="KW-1185">Reference proteome</keyword>
<evidence type="ECO:0000256" key="6">
    <source>
        <dbReference type="ARBA" id="ARBA00023242"/>
    </source>
</evidence>